<dbReference type="STRING" id="745531.A0A0C3SFU3"/>
<dbReference type="AlphaFoldDB" id="A0A0C3SFU3"/>
<accession>A0A0C3SFU3</accession>
<dbReference type="Proteomes" id="UP000053257">
    <property type="component" value="Unassembled WGS sequence"/>
</dbReference>
<gene>
    <name evidence="1" type="ORF">PHLGIDRAFT_32626</name>
</gene>
<dbReference type="EMBL" id="KN840438">
    <property type="protein sequence ID" value="KIP12685.1"/>
    <property type="molecule type" value="Genomic_DNA"/>
</dbReference>
<protein>
    <submittedName>
        <fullName evidence="1">Uncharacterized protein</fullName>
    </submittedName>
</protein>
<evidence type="ECO:0000313" key="2">
    <source>
        <dbReference type="Proteomes" id="UP000053257"/>
    </source>
</evidence>
<organism evidence="1 2">
    <name type="scientific">Phlebiopsis gigantea (strain 11061_1 CR5-6)</name>
    <name type="common">White-rot fungus</name>
    <name type="synonym">Peniophora gigantea</name>
    <dbReference type="NCBI Taxonomy" id="745531"/>
    <lineage>
        <taxon>Eukaryota</taxon>
        <taxon>Fungi</taxon>
        <taxon>Dikarya</taxon>
        <taxon>Basidiomycota</taxon>
        <taxon>Agaricomycotina</taxon>
        <taxon>Agaricomycetes</taxon>
        <taxon>Polyporales</taxon>
        <taxon>Phanerochaetaceae</taxon>
        <taxon>Phlebiopsis</taxon>
    </lineage>
</organism>
<dbReference type="HOGENOM" id="CLU_460867_0_0_1"/>
<dbReference type="InterPro" id="IPR032675">
    <property type="entry name" value="LRR_dom_sf"/>
</dbReference>
<name>A0A0C3SFU3_PHLG1</name>
<keyword evidence="2" id="KW-1185">Reference proteome</keyword>
<reference evidence="1 2" key="1">
    <citation type="journal article" date="2014" name="PLoS Genet.">
        <title>Analysis of the Phlebiopsis gigantea genome, transcriptome and secretome provides insight into its pioneer colonization strategies of wood.</title>
        <authorList>
            <person name="Hori C."/>
            <person name="Ishida T."/>
            <person name="Igarashi K."/>
            <person name="Samejima M."/>
            <person name="Suzuki H."/>
            <person name="Master E."/>
            <person name="Ferreira P."/>
            <person name="Ruiz-Duenas F.J."/>
            <person name="Held B."/>
            <person name="Canessa P."/>
            <person name="Larrondo L.F."/>
            <person name="Schmoll M."/>
            <person name="Druzhinina I.S."/>
            <person name="Kubicek C.P."/>
            <person name="Gaskell J.A."/>
            <person name="Kersten P."/>
            <person name="St John F."/>
            <person name="Glasner J."/>
            <person name="Sabat G."/>
            <person name="Splinter BonDurant S."/>
            <person name="Syed K."/>
            <person name="Yadav J."/>
            <person name="Mgbeahuruike A.C."/>
            <person name="Kovalchuk A."/>
            <person name="Asiegbu F.O."/>
            <person name="Lackner G."/>
            <person name="Hoffmeister D."/>
            <person name="Rencoret J."/>
            <person name="Gutierrez A."/>
            <person name="Sun H."/>
            <person name="Lindquist E."/>
            <person name="Barry K."/>
            <person name="Riley R."/>
            <person name="Grigoriev I.V."/>
            <person name="Henrissat B."/>
            <person name="Kues U."/>
            <person name="Berka R.M."/>
            <person name="Martinez A.T."/>
            <person name="Covert S.F."/>
            <person name="Blanchette R.A."/>
            <person name="Cullen D."/>
        </authorList>
    </citation>
    <scope>NUCLEOTIDE SEQUENCE [LARGE SCALE GENOMIC DNA]</scope>
    <source>
        <strain evidence="1 2">11061_1 CR5-6</strain>
    </source>
</reference>
<dbReference type="OrthoDB" id="2775820at2759"/>
<dbReference type="Gene3D" id="3.80.10.10">
    <property type="entry name" value="Ribonuclease Inhibitor"/>
    <property type="match status" value="1"/>
</dbReference>
<sequence length="592" mass="66489">MDTPKVLADAFTHHLDGFMNTLSKIVQGGTNFGNFPLDLSDNVLDAAFEKLALATSYIRTIKNSHKGVCSLPGELLDKIFSFTAYHLDDFMPFSTRLQWMDLRWHPSILSGVCRYWRAVTLSYPSMWSTIYLGDTNGYAGLDFAQMCLRRSYGSLLRVYIDCFQPIPPETYFWTSETLASQSVRFKSFHFRAPMVDERLLVVLAECPAPQLQNLSLQLTSRALPPQVPTLFAGFLPELKRLTTSFCSIWPHHLTTLTHICLDDPPMALQAAQIVELLACNLQVEVLTLGSTSTRPMSLEEEVLEPAAPISLPQLRDIYIHGHCSTSFCARLLNAIRPAPTAAIQIECKEQRRPTTSHTLVTALARLPFVGNLSAMKLATHLTPGVLTTPALSIQGTGISSLDLRYSADIHEMASNQYMAALLSLLSASGTCELWIERDLVITREPLWQRIFFSLPLVTRLVLGPWDRYPILGNAPDTSNLTALCVIDETLGRALPCPLLEELVVIGQLKPALDRWLTPELKDFLLSRKDRGFPIRKLTIVEEVKKRKFGGDKILAGDLEALKEMVAEVIHLTEIPKLHIRNLDEYLRQRREH</sequence>
<evidence type="ECO:0000313" key="1">
    <source>
        <dbReference type="EMBL" id="KIP12685.1"/>
    </source>
</evidence>
<proteinExistence type="predicted"/>